<dbReference type="InterPro" id="IPR052580">
    <property type="entry name" value="Lipid_Hydrolase"/>
</dbReference>
<dbReference type="EMBL" id="BRXW01000573">
    <property type="protein sequence ID" value="GMH67344.1"/>
    <property type="molecule type" value="Genomic_DNA"/>
</dbReference>
<organism evidence="5 6">
    <name type="scientific">Triparma laevis f. longispina</name>
    <dbReference type="NCBI Taxonomy" id="1714387"/>
    <lineage>
        <taxon>Eukaryota</taxon>
        <taxon>Sar</taxon>
        <taxon>Stramenopiles</taxon>
        <taxon>Ochrophyta</taxon>
        <taxon>Bolidophyceae</taxon>
        <taxon>Parmales</taxon>
        <taxon>Triparmaceae</taxon>
        <taxon>Triparma</taxon>
    </lineage>
</organism>
<name>A0A9W7AFE1_9STRA</name>
<protein>
    <recommendedName>
        <fullName evidence="4">PNPLA domain-containing protein</fullName>
    </recommendedName>
</protein>
<dbReference type="InterPro" id="IPR016035">
    <property type="entry name" value="Acyl_Trfase/lysoPLipase"/>
</dbReference>
<accession>A0A9W7AFE1</accession>
<dbReference type="Pfam" id="PF01734">
    <property type="entry name" value="Patatin"/>
    <property type="match status" value="1"/>
</dbReference>
<keyword evidence="1" id="KW-0443">Lipid metabolism</keyword>
<dbReference type="PANTHER" id="PTHR46394:SF1">
    <property type="entry name" value="PNPLA DOMAIN-CONTAINING PROTEIN"/>
    <property type="match status" value="1"/>
</dbReference>
<dbReference type="Gene3D" id="3.40.1090.10">
    <property type="entry name" value="Cytosolic phospholipase A2 catalytic domain"/>
    <property type="match status" value="1"/>
</dbReference>
<evidence type="ECO:0000313" key="5">
    <source>
        <dbReference type="EMBL" id="GMH67344.1"/>
    </source>
</evidence>
<dbReference type="PROSITE" id="PS51635">
    <property type="entry name" value="PNPLA"/>
    <property type="match status" value="1"/>
</dbReference>
<dbReference type="PANTHER" id="PTHR46394">
    <property type="entry name" value="ANNEXIN"/>
    <property type="match status" value="1"/>
</dbReference>
<sequence>MEELINMDFSQLLDSATTSSGLLSIKNPLNVLKGLLENFGWFKGEVLEAEIDRLIGKKTGVKGMTFAGLLKYNRKRLRVTATCVTTQRLLWLDADSYPDMKISKAVHASSAIPFFYQPVLHDGLLLVDGGCIRNLPHDAFRGEEGSMLALSLRPGGADLKALENRNITSLLEFSSQLVETLLFGPDSANSLVNMKADDNEKLDLVSIDYGTVGTVDFGLSQVRKLWLVQQGWKATVERLSHCRGKVIDPPPWLVEMKLQAEQEQEEAEAEEERRRKLENEPPEEIKKGLEEMKASLDAFAIDFDVCMQENDRDVAKCCLQAGKVSKDLPRAYTTTILTIFVCRAWWTEESYRCSEISAS</sequence>
<comment type="caution">
    <text evidence="5">The sequence shown here is derived from an EMBL/GenBank/DDBJ whole genome shotgun (WGS) entry which is preliminary data.</text>
</comment>
<evidence type="ECO:0000259" key="4">
    <source>
        <dbReference type="PROSITE" id="PS51635"/>
    </source>
</evidence>
<dbReference type="OrthoDB" id="412240at2759"/>
<proteinExistence type="predicted"/>
<dbReference type="GO" id="GO:0006629">
    <property type="term" value="P:lipid metabolic process"/>
    <property type="evidence" value="ECO:0007669"/>
    <property type="project" value="UniProtKB-KW"/>
</dbReference>
<evidence type="ECO:0000256" key="2">
    <source>
        <dbReference type="PROSITE-ProRule" id="PRU01161"/>
    </source>
</evidence>
<dbReference type="AlphaFoldDB" id="A0A9W7AFE1"/>
<feature type="short sequence motif" description="DGA/G" evidence="2">
    <location>
        <begin position="128"/>
        <end position="130"/>
    </location>
</feature>
<evidence type="ECO:0000256" key="1">
    <source>
        <dbReference type="ARBA" id="ARBA00023098"/>
    </source>
</evidence>
<feature type="domain" description="PNPLA" evidence="4">
    <location>
        <begin position="1"/>
        <end position="141"/>
    </location>
</feature>
<feature type="region of interest" description="Disordered" evidence="3">
    <location>
        <begin position="260"/>
        <end position="284"/>
    </location>
</feature>
<dbReference type="InterPro" id="IPR002641">
    <property type="entry name" value="PNPLA_dom"/>
</dbReference>
<reference evidence="6" key="1">
    <citation type="journal article" date="2023" name="Commun. Biol.">
        <title>Genome analysis of Parmales, the sister group of diatoms, reveals the evolutionary specialization of diatoms from phago-mixotrophs to photoautotrophs.</title>
        <authorList>
            <person name="Ban H."/>
            <person name="Sato S."/>
            <person name="Yoshikawa S."/>
            <person name="Yamada K."/>
            <person name="Nakamura Y."/>
            <person name="Ichinomiya M."/>
            <person name="Sato N."/>
            <person name="Blanc-Mathieu R."/>
            <person name="Endo H."/>
            <person name="Kuwata A."/>
            <person name="Ogata H."/>
        </authorList>
    </citation>
    <scope>NUCLEOTIDE SEQUENCE [LARGE SCALE GENOMIC DNA]</scope>
    <source>
        <strain evidence="6">NIES 3700</strain>
    </source>
</reference>
<feature type="compositionally biased region" description="Basic and acidic residues" evidence="3">
    <location>
        <begin position="271"/>
        <end position="284"/>
    </location>
</feature>
<dbReference type="SUPFAM" id="SSF52151">
    <property type="entry name" value="FabD/lysophospholipase-like"/>
    <property type="match status" value="1"/>
</dbReference>
<evidence type="ECO:0000313" key="6">
    <source>
        <dbReference type="Proteomes" id="UP001165122"/>
    </source>
</evidence>
<gene>
    <name evidence="5" type="ORF">TrLO_g5887</name>
</gene>
<keyword evidence="6" id="KW-1185">Reference proteome</keyword>
<comment type="caution">
    <text evidence="2">Lacks conserved residue(s) required for the propagation of feature annotation.</text>
</comment>
<dbReference type="Proteomes" id="UP001165122">
    <property type="component" value="Unassembled WGS sequence"/>
</dbReference>
<evidence type="ECO:0000256" key="3">
    <source>
        <dbReference type="SAM" id="MobiDB-lite"/>
    </source>
</evidence>